<dbReference type="OrthoDB" id="7593450at2"/>
<evidence type="ECO:0000313" key="2">
    <source>
        <dbReference type="Proteomes" id="UP000024547"/>
    </source>
</evidence>
<organism evidence="1 2">
    <name type="scientific">Hyphomonas atlantica</name>
    <dbReference type="NCBI Taxonomy" id="1280948"/>
    <lineage>
        <taxon>Bacteria</taxon>
        <taxon>Pseudomonadati</taxon>
        <taxon>Pseudomonadota</taxon>
        <taxon>Alphaproteobacteria</taxon>
        <taxon>Hyphomonadales</taxon>
        <taxon>Hyphomonadaceae</taxon>
        <taxon>Hyphomonas</taxon>
    </lineage>
</organism>
<dbReference type="RefSeq" id="WP_035551097.1">
    <property type="nucleotide sequence ID" value="NZ_AWFH01000012.1"/>
</dbReference>
<dbReference type="AlphaFoldDB" id="A0A059E2P5"/>
<keyword evidence="2" id="KW-1185">Reference proteome</keyword>
<dbReference type="PATRIC" id="fig|1280948.3.peg.1733"/>
<evidence type="ECO:0000313" key="1">
    <source>
        <dbReference type="EMBL" id="KCZ61822.1"/>
    </source>
</evidence>
<dbReference type="EMBL" id="AWFH01000012">
    <property type="protein sequence ID" value="KCZ61822.1"/>
    <property type="molecule type" value="Genomic_DNA"/>
</dbReference>
<proteinExistence type="predicted"/>
<dbReference type="Proteomes" id="UP000024547">
    <property type="component" value="Unassembled WGS sequence"/>
</dbReference>
<dbReference type="SUPFAM" id="SSF48452">
    <property type="entry name" value="TPR-like"/>
    <property type="match status" value="1"/>
</dbReference>
<dbReference type="eggNOG" id="COG3803">
    <property type="taxonomic scope" value="Bacteria"/>
</dbReference>
<evidence type="ECO:0008006" key="3">
    <source>
        <dbReference type="Google" id="ProtNLM"/>
    </source>
</evidence>
<accession>A0A059E2P5</accession>
<sequence>MTKIPTPADVLDYWLGNTPNSVDGLEEKHKLWFGKSDATDAEIRDKFLHLLEDASHLPFADDWAAEGPRGRLAAIIVLDQFSRNLFRNDARAFHQDSLALRLCKDGLALKEDEKLCETERVFFYLPLEHSEVLEDQKQSVAVFKKLAEDARPDYRSFAENTYDYAIQHLKVIEKFGRFPHRNAALGRETTPEEAEWLAKGGGF</sequence>
<dbReference type="InterPro" id="IPR011990">
    <property type="entry name" value="TPR-like_helical_dom_sf"/>
</dbReference>
<dbReference type="STRING" id="1280948.HY36_04510"/>
<gene>
    <name evidence="1" type="ORF">HY36_04510</name>
</gene>
<dbReference type="InterPro" id="IPR010323">
    <property type="entry name" value="DUF924"/>
</dbReference>
<dbReference type="Pfam" id="PF06041">
    <property type="entry name" value="DUF924"/>
    <property type="match status" value="1"/>
</dbReference>
<dbReference type="Gene3D" id="1.25.40.10">
    <property type="entry name" value="Tetratricopeptide repeat domain"/>
    <property type="match status" value="1"/>
</dbReference>
<protein>
    <recommendedName>
        <fullName evidence="3">DUF924 domain-containing protein</fullName>
    </recommendedName>
</protein>
<dbReference type="Gene3D" id="1.20.58.320">
    <property type="entry name" value="TPR-like"/>
    <property type="match status" value="1"/>
</dbReference>
<name>A0A059E2P5_9PROT</name>
<reference evidence="1 2" key="1">
    <citation type="journal article" date="2014" name="Antonie Van Leeuwenhoek">
        <title>Hyphomonas beringensis sp. nov. and Hyphomonas chukchiensis sp. nov., isolated from surface seawater of the Bering Sea and Chukchi Sea.</title>
        <authorList>
            <person name="Li C."/>
            <person name="Lai Q."/>
            <person name="Li G."/>
            <person name="Dong C."/>
            <person name="Wang J."/>
            <person name="Liao Y."/>
            <person name="Shao Z."/>
        </authorList>
    </citation>
    <scope>NUCLEOTIDE SEQUENCE [LARGE SCALE GENOMIC DNA]</scope>
    <source>
        <strain evidence="1 2">22II1-22F38</strain>
    </source>
</reference>
<comment type="caution">
    <text evidence="1">The sequence shown here is derived from an EMBL/GenBank/DDBJ whole genome shotgun (WGS) entry which is preliminary data.</text>
</comment>